<feature type="compositionally biased region" description="Basic and acidic residues" evidence="1">
    <location>
        <begin position="637"/>
        <end position="647"/>
    </location>
</feature>
<evidence type="ECO:0000313" key="3">
    <source>
        <dbReference type="Proteomes" id="UP000287651"/>
    </source>
</evidence>
<organism evidence="2 3">
    <name type="scientific">Ensete ventricosum</name>
    <name type="common">Abyssinian banana</name>
    <name type="synonym">Musa ensete</name>
    <dbReference type="NCBI Taxonomy" id="4639"/>
    <lineage>
        <taxon>Eukaryota</taxon>
        <taxon>Viridiplantae</taxon>
        <taxon>Streptophyta</taxon>
        <taxon>Embryophyta</taxon>
        <taxon>Tracheophyta</taxon>
        <taxon>Spermatophyta</taxon>
        <taxon>Magnoliopsida</taxon>
        <taxon>Liliopsida</taxon>
        <taxon>Zingiberales</taxon>
        <taxon>Musaceae</taxon>
        <taxon>Ensete</taxon>
    </lineage>
</organism>
<feature type="compositionally biased region" description="Basic and acidic residues" evidence="1">
    <location>
        <begin position="655"/>
        <end position="664"/>
    </location>
</feature>
<gene>
    <name evidence="2" type="ORF">B296_00023717</name>
</gene>
<feature type="region of interest" description="Disordered" evidence="1">
    <location>
        <begin position="1392"/>
        <end position="1420"/>
    </location>
</feature>
<accession>A0A426ZMX4</accession>
<feature type="region of interest" description="Disordered" evidence="1">
    <location>
        <begin position="1118"/>
        <end position="1199"/>
    </location>
</feature>
<evidence type="ECO:0000256" key="1">
    <source>
        <dbReference type="SAM" id="MobiDB-lite"/>
    </source>
</evidence>
<feature type="compositionally biased region" description="Polar residues" evidence="1">
    <location>
        <begin position="799"/>
        <end position="808"/>
    </location>
</feature>
<dbReference type="Proteomes" id="UP000287651">
    <property type="component" value="Unassembled WGS sequence"/>
</dbReference>
<feature type="compositionally biased region" description="Polar residues" evidence="1">
    <location>
        <begin position="1143"/>
        <end position="1162"/>
    </location>
</feature>
<proteinExistence type="predicted"/>
<sequence length="1526" mass="167484">MRTLGYWGSTAEGRGEAVVGPKLAEGDGLAGLVENLTDHMGVEEETTTRRCGKGVALRQRGRAIAEVFAVAGSDPHHDRSLSMEELCRRCRLDSCCVILLTPNHGCMSLLLVLRHVPRSTSPTVPSRAWCMHGRFGFLSEGPPHEELSLRGLEIIGEGSRQTLADTRARETKVLCAVVECLTSSTFSSTKAFGRVPLLKDPETIERAFFRCYPLRTLQTLHVPPSFQQDYVFASRSKGIEASWPLAPQFLQLCLKHGVSDLLPPFEHPDIVRSRCLGEVEGSVQSAACSKPEKLAIHSYVLEPTDPVPSDGEPVSIQQESVSTLQELVLDCLDPIIHSSTKDAKSTFYEANKLSHSDVGIAVTAGTSQQAEEISSRIDILPCSVSQSRNSVKAQFQPEFSDLSHNLEKFGEPLEKNNRLVPQLGTVLEISHADHLVNNPGMIMHPVASKVCPVCKTFSFTSITTLNAHIDQCLSMGSNCEEVGNHVAKYKVKPRKKRLMVDIYAAAPCFTLEDLDKRNGTNWASELALIAAPINKVGTHGKRTEVSPTDSTPHGNGTVHDDSCGAKLSVLSIFNEQTSSLENFELRNHAKESKASMGLLASKKNNFAPEHLKSMNLEAQKEQLISFDMLPKQIQAAAEKDCRTESHQKNAKSRSHVSDSRDHDNSIAPAIIKQRARSKRSVILQKWTRKGNCSKLDDMIPIIRSTQIMSVQPDPGRSTDMNTQPLKLPRLSENMTGSPKTNRGSFLHNAVFSMDERKIESSELPSSSSRWPSKGAGSANGFILKLSRSSGHFTCSSIMKSNETNTGTQDHSDGASNRKMVSSKSCSMLRDQRSPTLKKNVMVKRPFCLEARKVRAIEKQSIFKKFHKHRTILRTDQKGLPPSNNAGMCSPTNNTHLLRQKVKRTLRSRQSCVPGSITKNGEGEVMNEVLPSRRNIREYSSIMEQQVNNCLKNMTSGAQSLDTEIETSGMQVAIVDSGDYVTKTSAKEDVCDLTAYDIVNSEKTEPRLSTRSDSCSCEEDAQAISESEAGAEQLKQICNEQHKFFGDGSSNEIGNHEIPMADVRGTKDYCAIQPIECHTASSSVQESSDCLTSHGDLGLELSEKGSSINSVRITASHIENLDSKGEPSGSSVSTVSAVSLPSPTDSKSQNFETEPTSRAISDQDNLHLATPSAGRTEATRDLNLENKKQEKRGSWPEKEPDQCLDDNRFFYSCKERLSRDSEVFRENSIARTTKLKCVPNFCVGARSSSSFGIYENHTSNAVVNSKTGPPNQLASAKSSPAPTCDSTCSPRPLPQTHLVSSPTLRLMGKNLVVVNHRDLVQPQTTALDCTQQVNLCSNGCTSTNNRLKQENFLYQHGQLSSGSPSFGPSLLMGDHRTSLNLHSTPVGGFAWTPLRNGYTAKPDQQTQRRNSDEKPKTSHSTVDKVIVINDSPKHQNDAKVSLSASAGTLPLTLSGLSPLPQTPVYCYPLQHQIRDYPRPLLPNVYSSASSSFMNQGIEKGSFVSSPTLFQFPIAQRGPLMCYKRNLH</sequence>
<evidence type="ECO:0008006" key="4">
    <source>
        <dbReference type="Google" id="ProtNLM"/>
    </source>
</evidence>
<protein>
    <recommendedName>
        <fullName evidence="4">UBZ4-type domain-containing protein</fullName>
    </recommendedName>
</protein>
<comment type="caution">
    <text evidence="2">The sequence shown here is derived from an EMBL/GenBank/DDBJ whole genome shotgun (WGS) entry which is preliminary data.</text>
</comment>
<dbReference type="PANTHER" id="PTHR35767">
    <property type="entry name" value="HAPLESS PROTEIN"/>
    <property type="match status" value="1"/>
</dbReference>
<feature type="compositionally biased region" description="Polar residues" evidence="1">
    <location>
        <begin position="732"/>
        <end position="743"/>
    </location>
</feature>
<name>A0A426ZMX4_ENSVE</name>
<reference evidence="2 3" key="1">
    <citation type="journal article" date="2014" name="Agronomy (Basel)">
        <title>A Draft Genome Sequence for Ensete ventricosum, the Drought-Tolerant Tree Against Hunger.</title>
        <authorList>
            <person name="Harrison J."/>
            <person name="Moore K.A."/>
            <person name="Paszkiewicz K."/>
            <person name="Jones T."/>
            <person name="Grant M."/>
            <person name="Ambacheew D."/>
            <person name="Muzemil S."/>
            <person name="Studholme D.J."/>
        </authorList>
    </citation>
    <scope>NUCLEOTIDE SEQUENCE [LARGE SCALE GENOMIC DNA]</scope>
</reference>
<feature type="region of interest" description="Disordered" evidence="1">
    <location>
        <begin position="799"/>
        <end position="832"/>
    </location>
</feature>
<feature type="region of interest" description="Disordered" evidence="1">
    <location>
        <begin position="1262"/>
        <end position="1288"/>
    </location>
</feature>
<feature type="region of interest" description="Disordered" evidence="1">
    <location>
        <begin position="637"/>
        <end position="674"/>
    </location>
</feature>
<feature type="compositionally biased region" description="Basic and acidic residues" evidence="1">
    <location>
        <begin position="1176"/>
        <end position="1199"/>
    </location>
</feature>
<feature type="region of interest" description="Disordered" evidence="1">
    <location>
        <begin position="709"/>
        <end position="743"/>
    </location>
</feature>
<feature type="compositionally biased region" description="Low complexity" evidence="1">
    <location>
        <begin position="1126"/>
        <end position="1142"/>
    </location>
</feature>
<dbReference type="EMBL" id="AMZH03005860">
    <property type="protein sequence ID" value="RRT65310.1"/>
    <property type="molecule type" value="Genomic_DNA"/>
</dbReference>
<dbReference type="PANTHER" id="PTHR35767:SF1">
    <property type="entry name" value="HAPLESS PROTEIN"/>
    <property type="match status" value="1"/>
</dbReference>
<evidence type="ECO:0000313" key="2">
    <source>
        <dbReference type="EMBL" id="RRT65310.1"/>
    </source>
</evidence>